<dbReference type="HOGENOM" id="CLU_020626_11_0_6"/>
<dbReference type="STRING" id="351348.Maqu_0892"/>
<dbReference type="eggNOG" id="COG4584">
    <property type="taxonomic scope" value="Bacteria"/>
</dbReference>
<evidence type="ECO:0000256" key="2">
    <source>
        <dbReference type="SAM" id="MobiDB-lite"/>
    </source>
</evidence>
<dbReference type="PANTHER" id="PTHR35004">
    <property type="entry name" value="TRANSPOSASE RV3428C-RELATED"/>
    <property type="match status" value="1"/>
</dbReference>
<dbReference type="RefSeq" id="WP_011784409.1">
    <property type="nucleotide sequence ID" value="NC_008740.1"/>
</dbReference>
<proteinExistence type="inferred from homology"/>
<name>A1TZ19_MARN8</name>
<dbReference type="InterPro" id="IPR054353">
    <property type="entry name" value="IstA-like_C"/>
</dbReference>
<dbReference type="Pfam" id="PF13384">
    <property type="entry name" value="HTH_23"/>
    <property type="match status" value="1"/>
</dbReference>
<evidence type="ECO:0000256" key="1">
    <source>
        <dbReference type="ARBA" id="ARBA00009277"/>
    </source>
</evidence>
<dbReference type="GO" id="GO:0003676">
    <property type="term" value="F:nucleic acid binding"/>
    <property type="evidence" value="ECO:0007669"/>
    <property type="project" value="InterPro"/>
</dbReference>
<dbReference type="eggNOG" id="COG2771">
    <property type="taxonomic scope" value="Bacteria"/>
</dbReference>
<dbReference type="EMBL" id="CP000514">
    <property type="protein sequence ID" value="ABM17988.1"/>
    <property type="molecule type" value="Genomic_DNA"/>
</dbReference>
<dbReference type="Gene3D" id="1.10.10.60">
    <property type="entry name" value="Homeodomain-like"/>
    <property type="match status" value="1"/>
</dbReference>
<evidence type="ECO:0000313" key="6">
    <source>
        <dbReference type="Proteomes" id="UP000000998"/>
    </source>
</evidence>
<gene>
    <name evidence="5" type="ordered locus">Maqu_0892</name>
</gene>
<sequence>MPAKRLSMRKIKEVLRLKWERGLSNRQVAAACGISRPTVSEYLRRAAEAELGWPLPEDLSEAQLEQRLFPPPPDLPAQARGIPDWKRIHDELRGKNVTLFLLWQEYREANPDGYQYSWFCEHYRAWQGKLDLVMRQDHRAGEKLFVDYAGHTVPVIDRTTGEIHEAQVFVAVMGASNYTYAEATWSQTLPDWIGSHIRAFEFLGGVPELVVPDNLRSGVSKAHRYEPDLNPTYQDMAGHYGVAVVPTRVRKPRDKAKVEGGVLIVERWILAALRHRQHFSLGQLNATIRELLEKLNSRPFRKLPGCRLDHFKQLDQPVLQPLPAEPYVYAEWKKARVHIDYHVAIDGHYYSVPYTLIKKEVEVRITHNTIECFHRGNRIASHRRSDQKGRHSTIAAHMPESHRQAGEWTPERLTAWAAKTGPATEKLIRTALGARKHPQQAYRSCLGILRLGQSYGEARLERACQRALMLGSCRYKSIESILKHRLDEQPLEEQQELALPDTHDNIRGPAYYH</sequence>
<evidence type="ECO:0000259" key="3">
    <source>
        <dbReference type="PROSITE" id="PS50532"/>
    </source>
</evidence>
<comment type="similarity">
    <text evidence="1">Belongs to the transposase IS21/IS408/IS1162 family.</text>
</comment>
<dbReference type="SUPFAM" id="SSF53098">
    <property type="entry name" value="Ribonuclease H-like"/>
    <property type="match status" value="1"/>
</dbReference>
<dbReference type="PROSITE" id="PS50532">
    <property type="entry name" value="HTH_IS408"/>
    <property type="match status" value="1"/>
</dbReference>
<dbReference type="GO" id="GO:0015074">
    <property type="term" value="P:DNA integration"/>
    <property type="evidence" value="ECO:0007669"/>
    <property type="project" value="InterPro"/>
</dbReference>
<feature type="domain" description="Integrase catalytic" evidence="4">
    <location>
        <begin position="136"/>
        <end position="331"/>
    </location>
</feature>
<feature type="domain" description="HTH IS408-type" evidence="3">
    <location>
        <begin position="11"/>
        <end position="92"/>
    </location>
</feature>
<dbReference type="InterPro" id="IPR001584">
    <property type="entry name" value="Integrase_cat-core"/>
</dbReference>
<dbReference type="Pfam" id="PF22483">
    <property type="entry name" value="Mu-transpos_C_2"/>
    <property type="match status" value="1"/>
</dbReference>
<dbReference type="Pfam" id="PF00665">
    <property type="entry name" value="rve"/>
    <property type="match status" value="1"/>
</dbReference>
<accession>A1TZ19</accession>
<feature type="region of interest" description="Disordered" evidence="2">
    <location>
        <begin position="493"/>
        <end position="513"/>
    </location>
</feature>
<dbReference type="Proteomes" id="UP000000998">
    <property type="component" value="Chromosome"/>
</dbReference>
<organism evidence="5 6">
    <name type="scientific">Marinobacter nauticus (strain ATCC 700491 / DSM 11845 / VT8)</name>
    <name type="common">Marinobacter aquaeolei</name>
    <dbReference type="NCBI Taxonomy" id="351348"/>
    <lineage>
        <taxon>Bacteria</taxon>
        <taxon>Pseudomonadati</taxon>
        <taxon>Pseudomonadota</taxon>
        <taxon>Gammaproteobacteria</taxon>
        <taxon>Pseudomonadales</taxon>
        <taxon>Marinobacteraceae</taxon>
        <taxon>Marinobacter</taxon>
    </lineage>
</organism>
<protein>
    <submittedName>
        <fullName evidence="5">Integrase, catalytic region</fullName>
    </submittedName>
</protein>
<dbReference type="InterPro" id="IPR036397">
    <property type="entry name" value="RNaseH_sf"/>
</dbReference>
<evidence type="ECO:0000259" key="4">
    <source>
        <dbReference type="PROSITE" id="PS50994"/>
    </source>
</evidence>
<dbReference type="PROSITE" id="PS50994">
    <property type="entry name" value="INTEGRASE"/>
    <property type="match status" value="1"/>
</dbReference>
<dbReference type="KEGG" id="maq:Maqu_0892"/>
<dbReference type="Gene3D" id="3.30.420.10">
    <property type="entry name" value="Ribonuclease H-like superfamily/Ribonuclease H"/>
    <property type="match status" value="1"/>
</dbReference>
<evidence type="ECO:0000313" key="5">
    <source>
        <dbReference type="EMBL" id="ABM17988.1"/>
    </source>
</evidence>
<dbReference type="InterPro" id="IPR017895">
    <property type="entry name" value="HTH_IS408/IS1162_type"/>
</dbReference>
<dbReference type="OrthoDB" id="2065409at2"/>
<reference evidence="6" key="1">
    <citation type="journal article" date="2011" name="Appl. Environ. Microbiol.">
        <title>Genomic potential of Marinobacter aquaeolei, a biogeochemical 'opportunitroph'.</title>
        <authorList>
            <person name="Singer E."/>
            <person name="Webb E.A."/>
            <person name="Nelson W.C."/>
            <person name="Heidelberg J.F."/>
            <person name="Ivanova N."/>
            <person name="Pati A."/>
            <person name="Edwards K.J."/>
        </authorList>
    </citation>
    <scope>NUCLEOTIDE SEQUENCE [LARGE SCALE GENOMIC DNA]</scope>
    <source>
        <strain evidence="6">ATCC 700491 / DSM 11845 / VT8</strain>
    </source>
</reference>
<dbReference type="AlphaFoldDB" id="A1TZ19"/>
<dbReference type="PANTHER" id="PTHR35004:SF8">
    <property type="entry name" value="TRANSPOSASE RV3428C-RELATED"/>
    <property type="match status" value="1"/>
</dbReference>
<dbReference type="NCBIfam" id="NF033546">
    <property type="entry name" value="transpos_IS21"/>
    <property type="match status" value="1"/>
</dbReference>
<dbReference type="InterPro" id="IPR012337">
    <property type="entry name" value="RNaseH-like_sf"/>
</dbReference>